<dbReference type="Proteomes" id="UP001595453">
    <property type="component" value="Unassembled WGS sequence"/>
</dbReference>
<reference evidence="11" key="1">
    <citation type="journal article" date="2019" name="Int. J. Syst. Evol. Microbiol.">
        <title>The Global Catalogue of Microorganisms (GCM) 10K type strain sequencing project: providing services to taxonomists for standard genome sequencing and annotation.</title>
        <authorList>
            <consortium name="The Broad Institute Genomics Platform"/>
            <consortium name="The Broad Institute Genome Sequencing Center for Infectious Disease"/>
            <person name="Wu L."/>
            <person name="Ma J."/>
        </authorList>
    </citation>
    <scope>NUCLEOTIDE SEQUENCE [LARGE SCALE GENOMIC DNA]</scope>
    <source>
        <strain evidence="11">KCTC 42730</strain>
    </source>
</reference>
<evidence type="ECO:0000256" key="1">
    <source>
        <dbReference type="ARBA" id="ARBA00001947"/>
    </source>
</evidence>
<feature type="domain" description="Lysine-specific metallo-endopeptidase" evidence="9">
    <location>
        <begin position="225"/>
        <end position="359"/>
    </location>
</feature>
<feature type="signal peptide" evidence="8">
    <location>
        <begin position="1"/>
        <end position="25"/>
    </location>
</feature>
<gene>
    <name evidence="10" type="ORF">ACFOEE_03305</name>
</gene>
<dbReference type="RefSeq" id="WP_377120886.1">
    <property type="nucleotide sequence ID" value="NZ_JBHRSD010000006.1"/>
</dbReference>
<keyword evidence="5 10" id="KW-0378">Hydrolase</keyword>
<name>A0ABV7CG46_9GAMM</name>
<dbReference type="PANTHER" id="PTHR37016:SF3">
    <property type="entry name" value="NEUTRAL PROTEASE 2-RELATED"/>
    <property type="match status" value="1"/>
</dbReference>
<keyword evidence="11" id="KW-1185">Reference proteome</keyword>
<organism evidence="10 11">
    <name type="scientific">Pseudoalteromonas fenneropenaei</name>
    <dbReference type="NCBI Taxonomy" id="1737459"/>
    <lineage>
        <taxon>Bacteria</taxon>
        <taxon>Pseudomonadati</taxon>
        <taxon>Pseudomonadota</taxon>
        <taxon>Gammaproteobacteria</taxon>
        <taxon>Alteromonadales</taxon>
        <taxon>Pseudoalteromonadaceae</taxon>
        <taxon>Pseudoalteromonas</taxon>
    </lineage>
</organism>
<dbReference type="Gene3D" id="3.40.390.10">
    <property type="entry name" value="Collagenase (Catalytic Domain)"/>
    <property type="match status" value="1"/>
</dbReference>
<evidence type="ECO:0000256" key="7">
    <source>
        <dbReference type="ARBA" id="ARBA00023049"/>
    </source>
</evidence>
<evidence type="ECO:0000259" key="9">
    <source>
        <dbReference type="SMART" id="SM01351"/>
    </source>
</evidence>
<dbReference type="Gene3D" id="2.60.40.2970">
    <property type="match status" value="1"/>
</dbReference>
<protein>
    <submittedName>
        <fullName evidence="10">M35 family metallo-endopeptidase</fullName>
        <ecNumber evidence="10">3.4.24.-</ecNumber>
    </submittedName>
</protein>
<dbReference type="SMART" id="SM01351">
    <property type="entry name" value="Aspzincin_M35"/>
    <property type="match status" value="1"/>
</dbReference>
<feature type="chain" id="PRO_5045533974" evidence="8">
    <location>
        <begin position="26"/>
        <end position="365"/>
    </location>
</feature>
<proteinExistence type="inferred from homology"/>
<comment type="caution">
    <text evidence="10">The sequence shown here is derived from an EMBL/GenBank/DDBJ whole genome shotgun (WGS) entry which is preliminary data.</text>
</comment>
<dbReference type="EC" id="3.4.24.-" evidence="10"/>
<dbReference type="PANTHER" id="PTHR37016">
    <property type="match status" value="1"/>
</dbReference>
<dbReference type="InterPro" id="IPR050414">
    <property type="entry name" value="Fungal_M35_metalloproteases"/>
</dbReference>
<dbReference type="InterPro" id="IPR024079">
    <property type="entry name" value="MetalloPept_cat_dom_sf"/>
</dbReference>
<keyword evidence="6" id="KW-0862">Zinc</keyword>
<dbReference type="SUPFAM" id="SSF55486">
    <property type="entry name" value="Metalloproteases ('zincins'), catalytic domain"/>
    <property type="match status" value="1"/>
</dbReference>
<keyword evidence="8" id="KW-0732">Signal</keyword>
<comment type="similarity">
    <text evidence="2">Belongs to the peptidase M35 family.</text>
</comment>
<evidence type="ECO:0000256" key="4">
    <source>
        <dbReference type="ARBA" id="ARBA00022723"/>
    </source>
</evidence>
<evidence type="ECO:0000256" key="6">
    <source>
        <dbReference type="ARBA" id="ARBA00022833"/>
    </source>
</evidence>
<evidence type="ECO:0000313" key="11">
    <source>
        <dbReference type="Proteomes" id="UP001595453"/>
    </source>
</evidence>
<keyword evidence="7" id="KW-0482">Metalloprotease</keyword>
<evidence type="ECO:0000256" key="5">
    <source>
        <dbReference type="ARBA" id="ARBA00022801"/>
    </source>
</evidence>
<evidence type="ECO:0000256" key="3">
    <source>
        <dbReference type="ARBA" id="ARBA00022670"/>
    </source>
</evidence>
<sequence length="365" mass="39922">MTTMTRNLSKAAVAVAMLSAFNSYAGNKSLAVSVDVQNHDNGNVTATLNITNQGKGVQKVLSWYTDLEEEHIFHVTRDGKEVDFYGPHYKRPAPTDNDFIKLKAGETFSKTFELTGLYDFSQAGNYEISYHVESLDLFGHTLVDPRKRVAALQQAETASLHSNKVSMWVEGISKATTSVKTSANAAAAGDCIDGTCFTGRCDNGQKNDILSALNSADQITNNSVSYLNSHSASNPSTRYQTWFGAATTSRYSTVKANFDAINDAIDNKPLTFDCSCKKSYFAYVYPTQPYKVYLCRAFWSANELGTDSRAGTIVHELSHFNAVAGTDDIVYGQSGAKNLAISNPSQAIQNADSHEYFAENTPFQN</sequence>
<evidence type="ECO:0000256" key="2">
    <source>
        <dbReference type="ARBA" id="ARBA00010279"/>
    </source>
</evidence>
<keyword evidence="4" id="KW-0479">Metal-binding</keyword>
<keyword evidence="3" id="KW-0645">Protease</keyword>
<evidence type="ECO:0000313" key="10">
    <source>
        <dbReference type="EMBL" id="MFC3031550.1"/>
    </source>
</evidence>
<dbReference type="CDD" id="cd11306">
    <property type="entry name" value="M35_peptidyl-Lys"/>
    <property type="match status" value="1"/>
</dbReference>
<dbReference type="GO" id="GO:0016787">
    <property type="term" value="F:hydrolase activity"/>
    <property type="evidence" value="ECO:0007669"/>
    <property type="project" value="UniProtKB-KW"/>
</dbReference>
<accession>A0ABV7CG46</accession>
<evidence type="ECO:0000256" key="8">
    <source>
        <dbReference type="SAM" id="SignalP"/>
    </source>
</evidence>
<comment type="cofactor">
    <cofactor evidence="1">
        <name>Zn(2+)</name>
        <dbReference type="ChEBI" id="CHEBI:29105"/>
    </cofactor>
</comment>
<dbReference type="EMBL" id="JBHRSD010000006">
    <property type="protein sequence ID" value="MFC3031550.1"/>
    <property type="molecule type" value="Genomic_DNA"/>
</dbReference>
<dbReference type="InterPro" id="IPR029463">
    <property type="entry name" value="Lys_MEP"/>
</dbReference>
<dbReference type="Pfam" id="PF14521">
    <property type="entry name" value="Aspzincin_M35"/>
    <property type="match status" value="1"/>
</dbReference>
<dbReference type="InterPro" id="IPR034115">
    <property type="entry name" value="M35_peptidyl-Lys"/>
</dbReference>